<reference evidence="1" key="2">
    <citation type="journal article" date="2022" name="New Phytol.">
        <title>Evolutionary transition to the ectomycorrhizal habit in the genomes of a hyperdiverse lineage of mushroom-forming fungi.</title>
        <authorList>
            <person name="Looney B."/>
            <person name="Miyauchi S."/>
            <person name="Morin E."/>
            <person name="Drula E."/>
            <person name="Courty P.E."/>
            <person name="Kohler A."/>
            <person name="Kuo A."/>
            <person name="LaButti K."/>
            <person name="Pangilinan J."/>
            <person name="Lipzen A."/>
            <person name="Riley R."/>
            <person name="Andreopoulos W."/>
            <person name="He G."/>
            <person name="Johnson J."/>
            <person name="Nolan M."/>
            <person name="Tritt A."/>
            <person name="Barry K.W."/>
            <person name="Grigoriev I.V."/>
            <person name="Nagy L.G."/>
            <person name="Hibbett D."/>
            <person name="Henrissat B."/>
            <person name="Matheny P.B."/>
            <person name="Labbe J."/>
            <person name="Martin F.M."/>
        </authorList>
    </citation>
    <scope>NUCLEOTIDE SEQUENCE</scope>
    <source>
        <strain evidence="1">HHB10654</strain>
    </source>
</reference>
<dbReference type="Proteomes" id="UP000814140">
    <property type="component" value="Unassembled WGS sequence"/>
</dbReference>
<organism evidence="1 2">
    <name type="scientific">Artomyces pyxidatus</name>
    <dbReference type="NCBI Taxonomy" id="48021"/>
    <lineage>
        <taxon>Eukaryota</taxon>
        <taxon>Fungi</taxon>
        <taxon>Dikarya</taxon>
        <taxon>Basidiomycota</taxon>
        <taxon>Agaricomycotina</taxon>
        <taxon>Agaricomycetes</taxon>
        <taxon>Russulales</taxon>
        <taxon>Auriscalpiaceae</taxon>
        <taxon>Artomyces</taxon>
    </lineage>
</organism>
<reference evidence="1" key="1">
    <citation type="submission" date="2021-03" db="EMBL/GenBank/DDBJ databases">
        <authorList>
            <consortium name="DOE Joint Genome Institute"/>
            <person name="Ahrendt S."/>
            <person name="Looney B.P."/>
            <person name="Miyauchi S."/>
            <person name="Morin E."/>
            <person name="Drula E."/>
            <person name="Courty P.E."/>
            <person name="Chicoki N."/>
            <person name="Fauchery L."/>
            <person name="Kohler A."/>
            <person name="Kuo A."/>
            <person name="Labutti K."/>
            <person name="Pangilinan J."/>
            <person name="Lipzen A."/>
            <person name="Riley R."/>
            <person name="Andreopoulos W."/>
            <person name="He G."/>
            <person name="Johnson J."/>
            <person name="Barry K.W."/>
            <person name="Grigoriev I.V."/>
            <person name="Nagy L."/>
            <person name="Hibbett D."/>
            <person name="Henrissat B."/>
            <person name="Matheny P.B."/>
            <person name="Labbe J."/>
            <person name="Martin F."/>
        </authorList>
    </citation>
    <scope>NUCLEOTIDE SEQUENCE</scope>
    <source>
        <strain evidence="1">HHB10654</strain>
    </source>
</reference>
<comment type="caution">
    <text evidence="1">The sequence shown here is derived from an EMBL/GenBank/DDBJ whole genome shotgun (WGS) entry which is preliminary data.</text>
</comment>
<evidence type="ECO:0000313" key="1">
    <source>
        <dbReference type="EMBL" id="KAI0059874.1"/>
    </source>
</evidence>
<sequence length="308" mass="34895">MRGSEWDEDVNIVSNSPTRIPEWRARHGFSVIMGGFHYYIDGEPQHPLSRWEVPELVRRGDLVPPTDEELRNWSQSDVLSKTIAIVQTLWFIIQTIARRIEGLPVTQLEIMTLAYTTITIAMYVSWWDKPQNVGGPFRVAVKELPRPGPVFEYSWYERISVTVAGAQDMFVDLRKARCVPTFYSGAFDDGNVNIADVVALFAAMVFGAVHCAAWHYAFPSYAERFIWRACSLAIVALPGAIMLVAILPMLMDWLPWSLEMSLLVCAISAPLYVAARSLLLALSFTTLRSLPPETYRAVQWTLRIPHFA</sequence>
<accession>A0ACB8STF0</accession>
<name>A0ACB8STF0_9AGAM</name>
<keyword evidence="2" id="KW-1185">Reference proteome</keyword>
<dbReference type="EMBL" id="MU277223">
    <property type="protein sequence ID" value="KAI0059874.1"/>
    <property type="molecule type" value="Genomic_DNA"/>
</dbReference>
<evidence type="ECO:0000313" key="2">
    <source>
        <dbReference type="Proteomes" id="UP000814140"/>
    </source>
</evidence>
<proteinExistence type="predicted"/>
<gene>
    <name evidence="1" type="ORF">BV25DRAFT_1035204</name>
</gene>
<protein>
    <submittedName>
        <fullName evidence="1">Uncharacterized protein</fullName>
    </submittedName>
</protein>